<dbReference type="InterPro" id="IPR029030">
    <property type="entry name" value="Caspase-like_dom_sf"/>
</dbReference>
<evidence type="ECO:0000256" key="1">
    <source>
        <dbReference type="SAM" id="SignalP"/>
    </source>
</evidence>
<name>A0ABV6L6P7_9SPHI</name>
<organism evidence="3 4">
    <name type="scientific">Mucilaginibacter angelicae</name>
    <dbReference type="NCBI Taxonomy" id="869718"/>
    <lineage>
        <taxon>Bacteria</taxon>
        <taxon>Pseudomonadati</taxon>
        <taxon>Bacteroidota</taxon>
        <taxon>Sphingobacteriia</taxon>
        <taxon>Sphingobacteriales</taxon>
        <taxon>Sphingobacteriaceae</taxon>
        <taxon>Mucilaginibacter</taxon>
    </lineage>
</organism>
<dbReference type="PANTHER" id="PTHR48104:SF30">
    <property type="entry name" value="METACASPASE-1"/>
    <property type="match status" value="1"/>
</dbReference>
<evidence type="ECO:0000313" key="3">
    <source>
        <dbReference type="EMBL" id="MFC0515138.1"/>
    </source>
</evidence>
<reference evidence="3 4" key="1">
    <citation type="submission" date="2024-09" db="EMBL/GenBank/DDBJ databases">
        <authorList>
            <person name="Sun Q."/>
            <person name="Mori K."/>
        </authorList>
    </citation>
    <scope>NUCLEOTIDE SEQUENCE [LARGE SCALE GENOMIC DNA]</scope>
    <source>
        <strain evidence="3 4">NCAIM B.02415</strain>
    </source>
</reference>
<evidence type="ECO:0000313" key="4">
    <source>
        <dbReference type="Proteomes" id="UP001589828"/>
    </source>
</evidence>
<dbReference type="Pfam" id="PF00656">
    <property type="entry name" value="Peptidase_C14"/>
    <property type="match status" value="1"/>
</dbReference>
<dbReference type="PANTHER" id="PTHR48104">
    <property type="entry name" value="METACASPASE-4"/>
    <property type="match status" value="1"/>
</dbReference>
<feature type="domain" description="Peptidase C14 caspase" evidence="2">
    <location>
        <begin position="53"/>
        <end position="302"/>
    </location>
</feature>
<proteinExistence type="predicted"/>
<keyword evidence="1" id="KW-0732">Signal</keyword>
<sequence>MKKFKVHLIPVLFFFLSVYCGGTSNKKTTVSKDTFDTTSANNASTAPVSLSGKRALLIGINDYPYVRPTLMGCVNDVMMMRSLLMRKFSFPAEQITILPNEKATRKAILNAFHDLIANTRSKDTVVIFYSGHGSQISNPTETDGLSETIIPYDYRDSQFGALPITDKQIGNMLGELSLKTPNITIILDCCHSGGATRDLLTGTEKEIPKDSRKAPGEDDFLPLTGRSLTSSKLNNPAAKYVLLSGCRSDQKSYETKSADGVYGGMLTVSLVNRLSVTNESLTWPRVVEDLQRYIRQFYNQSPELAGVNKNSYVFGSTYNADEAYFIIQPSDNKFALVDGGSAQDITVGSIYKVYPPGTLHFDKGSIGTIQITKTSNFSSEAKIIEGKITAANCRAVEYKYVARKDEKLFISFLGNWNDTRIDVIKEKILALNGVTEDNKYPNLIYYRKGNEIIVYSGRDTLHALQKIPLGQSRNGEGTISSVMRWNKWFRVANMRNLATKLKASLLFDVTRDISLDTEDINFKSGREISFSIKNNSNLPVYVYVLILGDTNNIDVYTLDAFKTPGQSISEAIPAGGSVSCAMTPSVRSGQSFSRDVMKIIITTVATDFKSLEQKNVEPSERDGLTREITPANKPFENLDDWFTIEKVIFIKL</sequence>
<dbReference type="Proteomes" id="UP001589828">
    <property type="component" value="Unassembled WGS sequence"/>
</dbReference>
<dbReference type="InterPro" id="IPR050452">
    <property type="entry name" value="Metacaspase"/>
</dbReference>
<dbReference type="SUPFAM" id="SSF52129">
    <property type="entry name" value="Caspase-like"/>
    <property type="match status" value="1"/>
</dbReference>
<feature type="signal peptide" evidence="1">
    <location>
        <begin position="1"/>
        <end position="20"/>
    </location>
</feature>
<protein>
    <submittedName>
        <fullName evidence="3">Caspase domain-containing protein</fullName>
    </submittedName>
</protein>
<dbReference type="Gene3D" id="3.40.50.1460">
    <property type="match status" value="1"/>
</dbReference>
<evidence type="ECO:0000259" key="2">
    <source>
        <dbReference type="Pfam" id="PF00656"/>
    </source>
</evidence>
<dbReference type="InterPro" id="IPR011600">
    <property type="entry name" value="Pept_C14_caspase"/>
</dbReference>
<dbReference type="EMBL" id="JBHLTS010000022">
    <property type="protein sequence ID" value="MFC0515138.1"/>
    <property type="molecule type" value="Genomic_DNA"/>
</dbReference>
<comment type="caution">
    <text evidence="3">The sequence shown here is derived from an EMBL/GenBank/DDBJ whole genome shotgun (WGS) entry which is preliminary data.</text>
</comment>
<accession>A0ABV6L6P7</accession>
<gene>
    <name evidence="3" type="ORF">ACFFGT_13045</name>
</gene>
<dbReference type="RefSeq" id="WP_377022977.1">
    <property type="nucleotide sequence ID" value="NZ_JBHLTS010000022.1"/>
</dbReference>
<keyword evidence="4" id="KW-1185">Reference proteome</keyword>
<feature type="chain" id="PRO_5046044486" evidence="1">
    <location>
        <begin position="21"/>
        <end position="652"/>
    </location>
</feature>